<keyword evidence="1" id="KW-0238">DNA-binding</keyword>
<proteinExistence type="predicted"/>
<evidence type="ECO:0000313" key="4">
    <source>
        <dbReference type="Proteomes" id="UP000789405"/>
    </source>
</evidence>
<dbReference type="Gene3D" id="1.10.30.10">
    <property type="entry name" value="High mobility group box domain"/>
    <property type="match status" value="1"/>
</dbReference>
<dbReference type="GO" id="GO:0003677">
    <property type="term" value="F:DNA binding"/>
    <property type="evidence" value="ECO:0007669"/>
    <property type="project" value="UniProtKB-UniRule"/>
</dbReference>
<dbReference type="OrthoDB" id="6247875at2759"/>
<name>A0A9N9BQ19_9GLOM</name>
<reference evidence="3" key="1">
    <citation type="submission" date="2021-06" db="EMBL/GenBank/DDBJ databases">
        <authorList>
            <person name="Kallberg Y."/>
            <person name="Tangrot J."/>
            <person name="Rosling A."/>
        </authorList>
    </citation>
    <scope>NUCLEOTIDE SEQUENCE</scope>
    <source>
        <strain evidence="3">MA453B</strain>
    </source>
</reference>
<sequence length="321" mass="36535">MNQTFQDVYTKVNNKSTRAARPFREIPAELDLNNIYYPKYHITELISTKTRQSDSDTHIRRPPNGFFLMKNCYMLELRKLGYRYTMPEICRHSKKIWSELPQHAKKTYERLSIQSQCVHNEKYPNYKFEPRKKRNNSFRSYTPKTEDPMQKSFSAFSTTNILGTSNNLSDKDLCSSNSLLSTESPESEIFSTSNFPSDKDSFSSNYLLSEPEIFGACDLLSDKDSILSNSLLSESEIFGVSNLPSDKDSILSNFLLSESEISSVSSGSSPTNSLDLTALQMNSSLGEFSLESFPSSESISLEIQKAYKLCHYQFLGILQAI</sequence>
<accession>A0A9N9BQ19</accession>
<dbReference type="GO" id="GO:0005634">
    <property type="term" value="C:nucleus"/>
    <property type="evidence" value="ECO:0007669"/>
    <property type="project" value="UniProtKB-UniRule"/>
</dbReference>
<evidence type="ECO:0000256" key="1">
    <source>
        <dbReference type="PROSITE-ProRule" id="PRU00267"/>
    </source>
</evidence>
<gene>
    <name evidence="3" type="ORF">DERYTH_LOCUS6335</name>
</gene>
<comment type="caution">
    <text evidence="3">The sequence shown here is derived from an EMBL/GenBank/DDBJ whole genome shotgun (WGS) entry which is preliminary data.</text>
</comment>
<keyword evidence="4" id="KW-1185">Reference proteome</keyword>
<dbReference type="AlphaFoldDB" id="A0A9N9BQ19"/>
<dbReference type="SUPFAM" id="SSF47095">
    <property type="entry name" value="HMG-box"/>
    <property type="match status" value="1"/>
</dbReference>
<dbReference type="PROSITE" id="PS50118">
    <property type="entry name" value="HMG_BOX_2"/>
    <property type="match status" value="1"/>
</dbReference>
<protein>
    <submittedName>
        <fullName evidence="3">21378_t:CDS:1</fullName>
    </submittedName>
</protein>
<dbReference type="EMBL" id="CAJVPY010002844">
    <property type="protein sequence ID" value="CAG8573705.1"/>
    <property type="molecule type" value="Genomic_DNA"/>
</dbReference>
<dbReference type="InterPro" id="IPR036910">
    <property type="entry name" value="HMG_box_dom_sf"/>
</dbReference>
<evidence type="ECO:0000259" key="2">
    <source>
        <dbReference type="PROSITE" id="PS50118"/>
    </source>
</evidence>
<dbReference type="InterPro" id="IPR009071">
    <property type="entry name" value="HMG_box_dom"/>
</dbReference>
<dbReference type="Proteomes" id="UP000789405">
    <property type="component" value="Unassembled WGS sequence"/>
</dbReference>
<keyword evidence="1" id="KW-0539">Nucleus</keyword>
<evidence type="ECO:0000313" key="3">
    <source>
        <dbReference type="EMBL" id="CAG8573705.1"/>
    </source>
</evidence>
<organism evidence="3 4">
    <name type="scientific">Dentiscutata erythropus</name>
    <dbReference type="NCBI Taxonomy" id="1348616"/>
    <lineage>
        <taxon>Eukaryota</taxon>
        <taxon>Fungi</taxon>
        <taxon>Fungi incertae sedis</taxon>
        <taxon>Mucoromycota</taxon>
        <taxon>Glomeromycotina</taxon>
        <taxon>Glomeromycetes</taxon>
        <taxon>Diversisporales</taxon>
        <taxon>Gigasporaceae</taxon>
        <taxon>Dentiscutata</taxon>
    </lineage>
</organism>
<feature type="domain" description="HMG box" evidence="2">
    <location>
        <begin position="59"/>
        <end position="127"/>
    </location>
</feature>
<feature type="DNA-binding region" description="HMG box" evidence="1">
    <location>
        <begin position="59"/>
        <end position="127"/>
    </location>
</feature>